<keyword evidence="5 15" id="KW-0808">Transferase</keyword>
<evidence type="ECO:0000313" key="18">
    <source>
        <dbReference type="Proteomes" id="UP000837205"/>
    </source>
</evidence>
<dbReference type="NCBIfam" id="NF008468">
    <property type="entry name" value="PRK11360.1"/>
    <property type="match status" value="1"/>
</dbReference>
<dbReference type="GO" id="GO:0005886">
    <property type="term" value="C:plasma membrane"/>
    <property type="evidence" value="ECO:0007669"/>
    <property type="project" value="UniProtKB-SubCell"/>
</dbReference>
<dbReference type="InterPro" id="IPR005467">
    <property type="entry name" value="His_kinase_dom"/>
</dbReference>
<evidence type="ECO:0000256" key="5">
    <source>
        <dbReference type="ARBA" id="ARBA00022679"/>
    </source>
</evidence>
<accession>A0A9N8CPZ0</accession>
<keyword evidence="8" id="KW-0067">ATP-binding</keyword>
<evidence type="ECO:0000313" key="15">
    <source>
        <dbReference type="EMBL" id="CAB5529798.1"/>
    </source>
</evidence>
<dbReference type="SMART" id="SM00388">
    <property type="entry name" value="HisKA"/>
    <property type="match status" value="1"/>
</dbReference>
<dbReference type="InterPro" id="IPR003660">
    <property type="entry name" value="HAMP_dom"/>
</dbReference>
<evidence type="ECO:0000256" key="7">
    <source>
        <dbReference type="ARBA" id="ARBA00022777"/>
    </source>
</evidence>
<name>A0A9N8CPZ0_9ENTR</name>
<sequence>MSGVAMPSLYGNMIHRSETVVLTRDNRRLPETHCTDVRMRDLRWLARRLYPRRLRNQMIMMAILMVIIPTISIGYIVETEGRSAVLSEKEKKLSSVIALLNDALGDSFNDYDNLPREERIRALNHELAPVTERITRAFPGVGAGYYHKALDAIITYAPSALYQSNVGITITDDHPGREVMSNNAPVVYSGRQVRGDILNSMIPIERQGEVIGYIWANELTQDIRQQAWRMDVRIIAVLVTGLIFSLLLIVHFSRRLSANIDIITDGLSTLAQKTPARLPELPGELGQISRSVNALAQTLRDTKTLNDLIIENAADGVIAIDRQGDVTTMNPAAEQITGYSLHELVGQSYATLFANTQFHSPVLDTLEHGTEHVAQEISFPGRERTIEISVTTSRIHNAHGELIGALVIFSDLTARKETQRRLAQTERLATLGELMAGVAHEVRNPLTAIRGYVQIIRQQTSLPEHQEYLSVVLNEIDSINKVIQQLLDFSRPRQSQWQQIQLNALIEETLILVQTAGLQARIGFTTELDPSLPPIVADRELLKQVILNILINAVQAIAARGEIRIRTWQYSASQQAVMIEDNGNGIDLAIQKKIFDPFFTTKASGTGLGLALSQRIINAHQGDIHVTSQPGCGAIFTLILPLNPLGNPSE</sequence>
<dbReference type="InterPro" id="IPR036890">
    <property type="entry name" value="HATPase_C_sf"/>
</dbReference>
<dbReference type="CDD" id="cd00130">
    <property type="entry name" value="PAS"/>
    <property type="match status" value="1"/>
</dbReference>
<dbReference type="PROSITE" id="PS50109">
    <property type="entry name" value="HIS_KIN"/>
    <property type="match status" value="1"/>
</dbReference>
<gene>
    <name evidence="15" type="primary">kinE</name>
    <name evidence="15" type="ORF">GHA_01155</name>
    <name evidence="16" type="ORF">TML_01598</name>
</gene>
<dbReference type="InterPro" id="IPR035965">
    <property type="entry name" value="PAS-like_dom_sf"/>
</dbReference>
<comment type="catalytic activity">
    <reaction evidence="1">
        <text>ATP + protein L-histidine = ADP + protein N-phospho-L-histidine.</text>
        <dbReference type="EC" id="2.7.13.3"/>
    </reaction>
</comment>
<dbReference type="SMART" id="SM00091">
    <property type="entry name" value="PAS"/>
    <property type="match status" value="1"/>
</dbReference>
<reference evidence="15" key="1">
    <citation type="submission" date="2020-05" db="EMBL/GenBank/DDBJ databases">
        <authorList>
            <person name="Delgado-Blas J."/>
        </authorList>
    </citation>
    <scope>NUCLEOTIDE SEQUENCE</scope>
    <source>
        <strain evidence="15">BB1459</strain>
        <strain evidence="16">BB1480</strain>
    </source>
</reference>
<dbReference type="PROSITE" id="PS50112">
    <property type="entry name" value="PAS"/>
    <property type="match status" value="1"/>
</dbReference>
<dbReference type="SUPFAM" id="SSF55785">
    <property type="entry name" value="PYP-like sensor domain (PAS domain)"/>
    <property type="match status" value="1"/>
</dbReference>
<dbReference type="SUPFAM" id="SSF55874">
    <property type="entry name" value="ATPase domain of HSP90 chaperone/DNA topoisomerase II/histidine kinase"/>
    <property type="match status" value="1"/>
</dbReference>
<feature type="transmembrane region" description="Helical" evidence="10">
    <location>
        <begin position="234"/>
        <end position="252"/>
    </location>
</feature>
<keyword evidence="4" id="KW-0597">Phosphoprotein</keyword>
<dbReference type="Gene3D" id="1.10.287.130">
    <property type="match status" value="1"/>
</dbReference>
<evidence type="ECO:0000256" key="1">
    <source>
        <dbReference type="ARBA" id="ARBA00000085"/>
    </source>
</evidence>
<dbReference type="CDD" id="cd00082">
    <property type="entry name" value="HisKA"/>
    <property type="match status" value="1"/>
</dbReference>
<comment type="subcellular location">
    <subcellularLocation>
        <location evidence="2">Cell inner membrane</location>
        <topology evidence="2">Multi-pass membrane protein</topology>
    </subcellularLocation>
</comment>
<dbReference type="PANTHER" id="PTHR43065">
    <property type="entry name" value="SENSOR HISTIDINE KINASE"/>
    <property type="match status" value="1"/>
</dbReference>
<keyword evidence="10" id="KW-1133">Transmembrane helix</keyword>
<dbReference type="Pfam" id="PF02518">
    <property type="entry name" value="HATPase_c"/>
    <property type="match status" value="1"/>
</dbReference>
<keyword evidence="10" id="KW-0812">Transmembrane</keyword>
<dbReference type="SUPFAM" id="SSF47384">
    <property type="entry name" value="Homodimeric domain of signal transducing histidine kinase"/>
    <property type="match status" value="1"/>
</dbReference>
<evidence type="ECO:0000313" key="16">
    <source>
        <dbReference type="EMBL" id="CAC9187152.1"/>
    </source>
</evidence>
<dbReference type="PROSITE" id="PS50113">
    <property type="entry name" value="PAC"/>
    <property type="match status" value="1"/>
</dbReference>
<dbReference type="Gene3D" id="3.30.450.20">
    <property type="entry name" value="PAS domain"/>
    <property type="match status" value="1"/>
</dbReference>
<dbReference type="InterPro" id="IPR003661">
    <property type="entry name" value="HisK_dim/P_dom"/>
</dbReference>
<dbReference type="PRINTS" id="PR00344">
    <property type="entry name" value="BCTRLSENSOR"/>
</dbReference>
<evidence type="ECO:0000256" key="10">
    <source>
        <dbReference type="SAM" id="Phobius"/>
    </source>
</evidence>
<dbReference type="Pfam" id="PF00989">
    <property type="entry name" value="PAS"/>
    <property type="match status" value="1"/>
</dbReference>
<proteinExistence type="predicted"/>
<organism evidence="15 17">
    <name type="scientific">Citrobacter werkmanii</name>
    <dbReference type="NCBI Taxonomy" id="67827"/>
    <lineage>
        <taxon>Bacteria</taxon>
        <taxon>Pseudomonadati</taxon>
        <taxon>Pseudomonadota</taxon>
        <taxon>Gammaproteobacteria</taxon>
        <taxon>Enterobacterales</taxon>
        <taxon>Enterobacteriaceae</taxon>
        <taxon>Citrobacter</taxon>
        <taxon>Citrobacter freundii complex</taxon>
    </lineage>
</organism>
<keyword evidence="7 15" id="KW-0418">Kinase</keyword>
<comment type="caution">
    <text evidence="15">The sequence shown here is derived from an EMBL/GenBank/DDBJ whole genome shotgun (WGS) entry which is preliminary data.</text>
</comment>
<feature type="domain" description="HAMP" evidence="14">
    <location>
        <begin position="254"/>
        <end position="304"/>
    </location>
</feature>
<dbReference type="GO" id="GO:0005524">
    <property type="term" value="F:ATP binding"/>
    <property type="evidence" value="ECO:0007669"/>
    <property type="project" value="UniProtKB-KW"/>
</dbReference>
<keyword evidence="9" id="KW-0902">Two-component regulatory system</keyword>
<dbReference type="InterPro" id="IPR000700">
    <property type="entry name" value="PAS-assoc_C"/>
</dbReference>
<keyword evidence="18" id="KW-1185">Reference proteome</keyword>
<protein>
    <recommendedName>
        <fullName evidence="3">histidine kinase</fullName>
        <ecNumber evidence="3">2.7.13.3</ecNumber>
    </recommendedName>
</protein>
<feature type="transmembrane region" description="Helical" evidence="10">
    <location>
        <begin position="58"/>
        <end position="77"/>
    </location>
</feature>
<dbReference type="InterPro" id="IPR003594">
    <property type="entry name" value="HATPase_dom"/>
</dbReference>
<evidence type="ECO:0000313" key="17">
    <source>
        <dbReference type="Proteomes" id="UP000834503"/>
    </source>
</evidence>
<dbReference type="SMART" id="SM00387">
    <property type="entry name" value="HATPase_c"/>
    <property type="match status" value="1"/>
</dbReference>
<dbReference type="NCBIfam" id="TIGR00229">
    <property type="entry name" value="sensory_box"/>
    <property type="match status" value="1"/>
</dbReference>
<feature type="domain" description="PAC" evidence="13">
    <location>
        <begin position="368"/>
        <end position="424"/>
    </location>
</feature>
<dbReference type="Gene3D" id="3.30.565.10">
    <property type="entry name" value="Histidine kinase-like ATPase, C-terminal domain"/>
    <property type="match status" value="1"/>
</dbReference>
<dbReference type="SMART" id="SM00304">
    <property type="entry name" value="HAMP"/>
    <property type="match status" value="1"/>
</dbReference>
<dbReference type="PANTHER" id="PTHR43065:SF10">
    <property type="entry name" value="PEROXIDE STRESS-ACTIVATED HISTIDINE KINASE MAK3"/>
    <property type="match status" value="1"/>
</dbReference>
<dbReference type="InterPro" id="IPR000014">
    <property type="entry name" value="PAS"/>
</dbReference>
<evidence type="ECO:0000259" key="12">
    <source>
        <dbReference type="PROSITE" id="PS50112"/>
    </source>
</evidence>
<dbReference type="PROSITE" id="PS50885">
    <property type="entry name" value="HAMP"/>
    <property type="match status" value="1"/>
</dbReference>
<dbReference type="InterPro" id="IPR004358">
    <property type="entry name" value="Sig_transdc_His_kin-like_C"/>
</dbReference>
<dbReference type="AlphaFoldDB" id="A0A9N8CPZ0"/>
<dbReference type="Gene3D" id="6.10.340.10">
    <property type="match status" value="1"/>
</dbReference>
<dbReference type="Proteomes" id="UP000837205">
    <property type="component" value="Unassembled WGS sequence"/>
</dbReference>
<dbReference type="InterPro" id="IPR013767">
    <property type="entry name" value="PAS_fold"/>
</dbReference>
<evidence type="ECO:0000256" key="3">
    <source>
        <dbReference type="ARBA" id="ARBA00012438"/>
    </source>
</evidence>
<evidence type="ECO:0000259" key="13">
    <source>
        <dbReference type="PROSITE" id="PS50113"/>
    </source>
</evidence>
<dbReference type="Pfam" id="PF00512">
    <property type="entry name" value="HisKA"/>
    <property type="match status" value="1"/>
</dbReference>
<dbReference type="Proteomes" id="UP000834503">
    <property type="component" value="Unassembled WGS sequence"/>
</dbReference>
<evidence type="ECO:0000256" key="6">
    <source>
        <dbReference type="ARBA" id="ARBA00022741"/>
    </source>
</evidence>
<dbReference type="GO" id="GO:0000155">
    <property type="term" value="F:phosphorelay sensor kinase activity"/>
    <property type="evidence" value="ECO:0007669"/>
    <property type="project" value="InterPro"/>
</dbReference>
<evidence type="ECO:0000256" key="9">
    <source>
        <dbReference type="ARBA" id="ARBA00023012"/>
    </source>
</evidence>
<evidence type="ECO:0000259" key="14">
    <source>
        <dbReference type="PROSITE" id="PS50885"/>
    </source>
</evidence>
<evidence type="ECO:0000256" key="8">
    <source>
        <dbReference type="ARBA" id="ARBA00022840"/>
    </source>
</evidence>
<dbReference type="EMBL" id="CAIIUA010000001">
    <property type="protein sequence ID" value="CAC9187152.1"/>
    <property type="molecule type" value="Genomic_DNA"/>
</dbReference>
<feature type="domain" description="PAS" evidence="12">
    <location>
        <begin position="302"/>
        <end position="373"/>
    </location>
</feature>
<dbReference type="InterPro" id="IPR036097">
    <property type="entry name" value="HisK_dim/P_sf"/>
</dbReference>
<keyword evidence="10" id="KW-0472">Membrane</keyword>
<evidence type="ECO:0000256" key="4">
    <source>
        <dbReference type="ARBA" id="ARBA00022553"/>
    </source>
</evidence>
<evidence type="ECO:0000259" key="11">
    <source>
        <dbReference type="PROSITE" id="PS50109"/>
    </source>
</evidence>
<feature type="domain" description="Histidine kinase" evidence="11">
    <location>
        <begin position="437"/>
        <end position="644"/>
    </location>
</feature>
<dbReference type="EMBL" id="CAHPQX010000004">
    <property type="protein sequence ID" value="CAB5529798.1"/>
    <property type="molecule type" value="Genomic_DNA"/>
</dbReference>
<dbReference type="GO" id="GO:0006355">
    <property type="term" value="P:regulation of DNA-templated transcription"/>
    <property type="evidence" value="ECO:0007669"/>
    <property type="project" value="InterPro"/>
</dbReference>
<evidence type="ECO:0000256" key="2">
    <source>
        <dbReference type="ARBA" id="ARBA00004429"/>
    </source>
</evidence>
<dbReference type="EC" id="2.7.13.3" evidence="3"/>
<keyword evidence="6" id="KW-0547">Nucleotide-binding</keyword>